<gene>
    <name evidence="3" type="ORF">PoB_005447200</name>
</gene>
<name>A0AAV4C9D7_9GAST</name>
<feature type="compositionally biased region" description="Polar residues" evidence="1">
    <location>
        <begin position="65"/>
        <end position="74"/>
    </location>
</feature>
<reference evidence="3 4" key="1">
    <citation type="journal article" date="2021" name="Elife">
        <title>Chloroplast acquisition without the gene transfer in kleptoplastic sea slugs, Plakobranchus ocellatus.</title>
        <authorList>
            <person name="Maeda T."/>
            <person name="Takahashi S."/>
            <person name="Yoshida T."/>
            <person name="Shimamura S."/>
            <person name="Takaki Y."/>
            <person name="Nagai Y."/>
            <person name="Toyoda A."/>
            <person name="Suzuki Y."/>
            <person name="Arimoto A."/>
            <person name="Ishii H."/>
            <person name="Satoh N."/>
            <person name="Nishiyama T."/>
            <person name="Hasebe M."/>
            <person name="Maruyama T."/>
            <person name="Minagawa J."/>
            <person name="Obokata J."/>
            <person name="Shigenobu S."/>
        </authorList>
    </citation>
    <scope>NUCLEOTIDE SEQUENCE [LARGE SCALE GENOMIC DNA]</scope>
</reference>
<feature type="region of interest" description="Disordered" evidence="1">
    <location>
        <begin position="65"/>
        <end position="85"/>
    </location>
</feature>
<evidence type="ECO:0008006" key="5">
    <source>
        <dbReference type="Google" id="ProtNLM"/>
    </source>
</evidence>
<evidence type="ECO:0000256" key="2">
    <source>
        <dbReference type="SAM" id="Phobius"/>
    </source>
</evidence>
<feature type="compositionally biased region" description="Basic and acidic residues" evidence="1">
    <location>
        <begin position="76"/>
        <end position="85"/>
    </location>
</feature>
<feature type="transmembrane region" description="Helical" evidence="2">
    <location>
        <begin position="240"/>
        <end position="260"/>
    </location>
</feature>
<feature type="transmembrane region" description="Helical" evidence="2">
    <location>
        <begin position="328"/>
        <end position="349"/>
    </location>
</feature>
<dbReference type="EMBL" id="BLXT01005980">
    <property type="protein sequence ID" value="GFO27967.1"/>
    <property type="molecule type" value="Genomic_DNA"/>
</dbReference>
<accession>A0AAV4C9D7</accession>
<evidence type="ECO:0000313" key="4">
    <source>
        <dbReference type="Proteomes" id="UP000735302"/>
    </source>
</evidence>
<keyword evidence="2" id="KW-0812">Transmembrane</keyword>
<feature type="transmembrane region" description="Helical" evidence="2">
    <location>
        <begin position="423"/>
        <end position="450"/>
    </location>
</feature>
<keyword evidence="2" id="KW-1133">Transmembrane helix</keyword>
<feature type="transmembrane region" description="Helical" evidence="2">
    <location>
        <begin position="266"/>
        <end position="289"/>
    </location>
</feature>
<organism evidence="3 4">
    <name type="scientific">Plakobranchus ocellatus</name>
    <dbReference type="NCBI Taxonomy" id="259542"/>
    <lineage>
        <taxon>Eukaryota</taxon>
        <taxon>Metazoa</taxon>
        <taxon>Spiralia</taxon>
        <taxon>Lophotrochozoa</taxon>
        <taxon>Mollusca</taxon>
        <taxon>Gastropoda</taxon>
        <taxon>Heterobranchia</taxon>
        <taxon>Euthyneura</taxon>
        <taxon>Panpulmonata</taxon>
        <taxon>Sacoglossa</taxon>
        <taxon>Placobranchoidea</taxon>
        <taxon>Plakobranchidae</taxon>
        <taxon>Plakobranchus</taxon>
    </lineage>
</organism>
<feature type="transmembrane region" description="Helical" evidence="2">
    <location>
        <begin position="380"/>
        <end position="402"/>
    </location>
</feature>
<keyword evidence="4" id="KW-1185">Reference proteome</keyword>
<sequence length="510" mass="56947">MEGSMVTEASSLTEFLEADPPQPLYDGCAKKALSPVIQSMRLVGLFCENGKYPQILVNETTAVGKSPDSLNNLSKPDLHHAKEKNSKTVSRDLFITKVATNEPGLFANNSNGKRDNLAKDTKFVDYNKKAGLIVIESLHEGGLNQSAFSAPERDQSERYASKRNQSVNAASISVTNPGNFLVRCGMIQKSLKSSVIGELIYMYCHGNRDKHTHLAQKSAPLGMLQPEKTGLKWLISGRTYAFLVMMALWVNLFRMLQFIIHDFNTPFELILIPTLWYLMTVLTATALFISCTKNDHFSLFFHSWQALFQDPVTRGLGIRGPIYGKSNFYLLVLKWGMTVVNMASCFFIMTSEDAFSGGMNHDPVTRGLGIRGPIYGKSNFYLLVLKWGMTVVNMASCFFIMTSEDAFSGGMNHAFYITGHRSVASIAVSMIVLFFCTCAYVGLPVLIVAFCRLIISQFEEFAHIFRLHVTAAGNKFPKHLRMLRECHLAMCNIVEIMDRFMSFACGCLFG</sequence>
<evidence type="ECO:0000256" key="1">
    <source>
        <dbReference type="SAM" id="MobiDB-lite"/>
    </source>
</evidence>
<dbReference type="AlphaFoldDB" id="A0AAV4C9D7"/>
<protein>
    <recommendedName>
        <fullName evidence="5">Odorant receptor</fullName>
    </recommendedName>
</protein>
<proteinExistence type="predicted"/>
<comment type="caution">
    <text evidence="3">The sequence shown here is derived from an EMBL/GenBank/DDBJ whole genome shotgun (WGS) entry which is preliminary data.</text>
</comment>
<keyword evidence="2" id="KW-0472">Membrane</keyword>
<evidence type="ECO:0000313" key="3">
    <source>
        <dbReference type="EMBL" id="GFO27967.1"/>
    </source>
</evidence>
<dbReference type="Proteomes" id="UP000735302">
    <property type="component" value="Unassembled WGS sequence"/>
</dbReference>